<dbReference type="Proteomes" id="UP000593577">
    <property type="component" value="Unassembled WGS sequence"/>
</dbReference>
<keyword evidence="1" id="KW-0812">Transmembrane</keyword>
<accession>A0A7J8YNI5</accession>
<dbReference type="EMBL" id="JABFAA010184652">
    <property type="protein sequence ID" value="MBA0701105.1"/>
    <property type="molecule type" value="Genomic_DNA"/>
</dbReference>
<organism evidence="2 3">
    <name type="scientific">Gossypium aridum</name>
    <name type="common">American cotton</name>
    <name type="synonym">Erioxylum aridum</name>
    <dbReference type="NCBI Taxonomy" id="34290"/>
    <lineage>
        <taxon>Eukaryota</taxon>
        <taxon>Viridiplantae</taxon>
        <taxon>Streptophyta</taxon>
        <taxon>Embryophyta</taxon>
        <taxon>Tracheophyta</taxon>
        <taxon>Spermatophyta</taxon>
        <taxon>Magnoliopsida</taxon>
        <taxon>eudicotyledons</taxon>
        <taxon>Gunneridae</taxon>
        <taxon>Pentapetalae</taxon>
        <taxon>rosids</taxon>
        <taxon>malvids</taxon>
        <taxon>Malvales</taxon>
        <taxon>Malvaceae</taxon>
        <taxon>Malvoideae</taxon>
        <taxon>Gossypium</taxon>
    </lineage>
</organism>
<keyword evidence="1" id="KW-1133">Transmembrane helix</keyword>
<feature type="transmembrane region" description="Helical" evidence="1">
    <location>
        <begin position="20"/>
        <end position="53"/>
    </location>
</feature>
<evidence type="ECO:0000256" key="1">
    <source>
        <dbReference type="SAM" id="Phobius"/>
    </source>
</evidence>
<keyword evidence="3" id="KW-1185">Reference proteome</keyword>
<name>A0A7J8YNI5_GOSAI</name>
<sequence>MGLPFDIRDAMGKARGDRRLLLFAFALYGLIVFPKALGHVTFLVETIISLNFIREKRRQTFLRMHTVVVRMDEKPF</sequence>
<comment type="caution">
    <text evidence="2">The sequence shown here is derived from an EMBL/GenBank/DDBJ whole genome shotgun (WGS) entry which is preliminary data.</text>
</comment>
<protein>
    <submittedName>
        <fullName evidence="2">Uncharacterized protein</fullName>
    </submittedName>
</protein>
<dbReference type="AlphaFoldDB" id="A0A7J8YNI5"/>
<evidence type="ECO:0000313" key="2">
    <source>
        <dbReference type="EMBL" id="MBA0701105.1"/>
    </source>
</evidence>
<proteinExistence type="predicted"/>
<keyword evidence="1" id="KW-0472">Membrane</keyword>
<reference evidence="2 3" key="1">
    <citation type="journal article" date="2019" name="Genome Biol. Evol.">
        <title>Insights into the evolution of the New World diploid cottons (Gossypium, subgenus Houzingenia) based on genome sequencing.</title>
        <authorList>
            <person name="Grover C.E."/>
            <person name="Arick M.A. 2nd"/>
            <person name="Thrash A."/>
            <person name="Conover J.L."/>
            <person name="Sanders W.S."/>
            <person name="Peterson D.G."/>
            <person name="Frelichowski J.E."/>
            <person name="Scheffler J.A."/>
            <person name="Scheffler B.E."/>
            <person name="Wendel J.F."/>
        </authorList>
    </citation>
    <scope>NUCLEOTIDE SEQUENCE [LARGE SCALE GENOMIC DNA]</scope>
    <source>
        <strain evidence="2">185</strain>
        <tissue evidence="2">Leaf</tissue>
    </source>
</reference>
<gene>
    <name evidence="2" type="ORF">Goari_022251</name>
</gene>
<evidence type="ECO:0000313" key="3">
    <source>
        <dbReference type="Proteomes" id="UP000593577"/>
    </source>
</evidence>